<dbReference type="Proteomes" id="UP000092460">
    <property type="component" value="Unassembled WGS sequence"/>
</dbReference>
<reference evidence="1" key="2">
    <citation type="submission" date="2020-05" db="UniProtKB">
        <authorList>
            <consortium name="EnsemblMetazoa"/>
        </authorList>
    </citation>
    <scope>IDENTIFICATION</scope>
    <source>
        <strain evidence="1">IAEA</strain>
    </source>
</reference>
<name>A0A1B0BNS6_9MUSC</name>
<dbReference type="VEuPathDB" id="VectorBase:GPPI035846"/>
<evidence type="ECO:0000313" key="2">
    <source>
        <dbReference type="Proteomes" id="UP000092460"/>
    </source>
</evidence>
<evidence type="ECO:0000313" key="1">
    <source>
        <dbReference type="EnsemblMetazoa" id="GPPI035846-PA"/>
    </source>
</evidence>
<protein>
    <submittedName>
        <fullName evidence="1">Uncharacterized protein</fullName>
    </submittedName>
</protein>
<proteinExistence type="predicted"/>
<organism evidence="1 2">
    <name type="scientific">Glossina palpalis gambiensis</name>
    <dbReference type="NCBI Taxonomy" id="67801"/>
    <lineage>
        <taxon>Eukaryota</taxon>
        <taxon>Metazoa</taxon>
        <taxon>Ecdysozoa</taxon>
        <taxon>Arthropoda</taxon>
        <taxon>Hexapoda</taxon>
        <taxon>Insecta</taxon>
        <taxon>Pterygota</taxon>
        <taxon>Neoptera</taxon>
        <taxon>Endopterygota</taxon>
        <taxon>Diptera</taxon>
        <taxon>Brachycera</taxon>
        <taxon>Muscomorpha</taxon>
        <taxon>Hippoboscoidea</taxon>
        <taxon>Glossinidae</taxon>
        <taxon>Glossina</taxon>
    </lineage>
</organism>
<reference evidence="2" key="1">
    <citation type="submission" date="2015-01" db="EMBL/GenBank/DDBJ databases">
        <authorList>
            <person name="Aksoy S."/>
            <person name="Warren W."/>
            <person name="Wilson R.K."/>
        </authorList>
    </citation>
    <scope>NUCLEOTIDE SEQUENCE [LARGE SCALE GENOMIC DNA]</scope>
    <source>
        <strain evidence="2">IAEA</strain>
    </source>
</reference>
<keyword evidence="2" id="KW-1185">Reference proteome</keyword>
<dbReference type="EMBL" id="JXJN01017592">
    <property type="status" value="NOT_ANNOTATED_CDS"/>
    <property type="molecule type" value="Genomic_DNA"/>
</dbReference>
<dbReference type="EnsemblMetazoa" id="GPPI035846-RA">
    <property type="protein sequence ID" value="GPPI035846-PA"/>
    <property type="gene ID" value="GPPI035846"/>
</dbReference>
<dbReference type="AlphaFoldDB" id="A0A1B0BNS6"/>
<accession>A0A1B0BNS6</accession>
<sequence length="67" mass="7749">MPEFSYLFYDRAALLYGLSFLGSSEKGKKRNLGRQPVVTQITTFRLFDCIYNDDDDDDDDNSNSQQL</sequence>